<dbReference type="Proteomes" id="UP001142393">
    <property type="component" value="Unassembled WGS sequence"/>
</dbReference>
<accession>A0A9W8P169</accession>
<keyword evidence="2" id="KW-0812">Transmembrane</keyword>
<evidence type="ECO:0000313" key="3">
    <source>
        <dbReference type="EMBL" id="KAJ3744850.1"/>
    </source>
</evidence>
<keyword evidence="2" id="KW-0472">Membrane</keyword>
<reference evidence="3 4" key="1">
    <citation type="journal article" date="2023" name="Proc. Natl. Acad. Sci. U.S.A.">
        <title>A global phylogenomic analysis of the shiitake genus Lentinula.</title>
        <authorList>
            <person name="Sierra-Patev S."/>
            <person name="Min B."/>
            <person name="Naranjo-Ortiz M."/>
            <person name="Looney B."/>
            <person name="Konkel Z."/>
            <person name="Slot J.C."/>
            <person name="Sakamoto Y."/>
            <person name="Steenwyk J.L."/>
            <person name="Rokas A."/>
            <person name="Carro J."/>
            <person name="Camarero S."/>
            <person name="Ferreira P."/>
            <person name="Molpeceres G."/>
            <person name="Ruiz-Duenas F.J."/>
            <person name="Serrano A."/>
            <person name="Henrissat B."/>
            <person name="Drula E."/>
            <person name="Hughes K.W."/>
            <person name="Mata J.L."/>
            <person name="Ishikawa N.K."/>
            <person name="Vargas-Isla R."/>
            <person name="Ushijima S."/>
            <person name="Smith C.A."/>
            <person name="Donoghue J."/>
            <person name="Ahrendt S."/>
            <person name="Andreopoulos W."/>
            <person name="He G."/>
            <person name="LaButti K."/>
            <person name="Lipzen A."/>
            <person name="Ng V."/>
            <person name="Riley R."/>
            <person name="Sandor L."/>
            <person name="Barry K."/>
            <person name="Martinez A.T."/>
            <person name="Xiao Y."/>
            <person name="Gibbons J.G."/>
            <person name="Terashima K."/>
            <person name="Grigoriev I.V."/>
            <person name="Hibbett D."/>
        </authorList>
    </citation>
    <scope>NUCLEOTIDE SEQUENCE [LARGE SCALE GENOMIC DNA]</scope>
    <source>
        <strain evidence="3 4">TFB7810</strain>
    </source>
</reference>
<organism evidence="3 4">
    <name type="scientific">Lentinula detonsa</name>
    <dbReference type="NCBI Taxonomy" id="2804962"/>
    <lineage>
        <taxon>Eukaryota</taxon>
        <taxon>Fungi</taxon>
        <taxon>Dikarya</taxon>
        <taxon>Basidiomycota</taxon>
        <taxon>Agaricomycotina</taxon>
        <taxon>Agaricomycetes</taxon>
        <taxon>Agaricomycetidae</taxon>
        <taxon>Agaricales</taxon>
        <taxon>Marasmiineae</taxon>
        <taxon>Omphalotaceae</taxon>
        <taxon>Lentinula</taxon>
    </lineage>
</organism>
<sequence length="261" mass="29607">MTPWARIFYSPASRRTSSYFSSKAGGGRYFNSAKPLSAPTAPKKASGGERAESVSNDTTGQALKTAEESPSVYRETITRLAVPEFVPSTHPVISDRDFKLHQFFSLHRPLLLLSNPTSILHSSLPTSMLSLPKLPAAPALPTTEASLEFAAASDAEAARTLARALAINRAGSTFVWEETLKRIGLDVNLEPERIGLRERLDKELQEVRLDSTRRKRRKKMKKHKSVQFTWNFLRNLIFCIFFIHRLKKRRRLTRSQRLKMR</sequence>
<name>A0A9W8P169_9AGAR</name>
<gene>
    <name evidence="3" type="ORF">DFH05DRAFT_1092039</name>
</gene>
<feature type="region of interest" description="Disordered" evidence="1">
    <location>
        <begin position="13"/>
        <end position="69"/>
    </location>
</feature>
<feature type="transmembrane region" description="Helical" evidence="2">
    <location>
        <begin position="228"/>
        <end position="246"/>
    </location>
</feature>
<keyword evidence="2" id="KW-1133">Transmembrane helix</keyword>
<feature type="compositionally biased region" description="Polar residues" evidence="1">
    <location>
        <begin position="53"/>
        <end position="62"/>
    </location>
</feature>
<evidence type="ECO:0000256" key="1">
    <source>
        <dbReference type="SAM" id="MobiDB-lite"/>
    </source>
</evidence>
<dbReference type="AlphaFoldDB" id="A0A9W8P169"/>
<evidence type="ECO:0000313" key="4">
    <source>
        <dbReference type="Proteomes" id="UP001142393"/>
    </source>
</evidence>
<keyword evidence="4" id="KW-1185">Reference proteome</keyword>
<protein>
    <submittedName>
        <fullName evidence="3">Uncharacterized protein</fullName>
    </submittedName>
</protein>
<proteinExistence type="predicted"/>
<comment type="caution">
    <text evidence="3">The sequence shown here is derived from an EMBL/GenBank/DDBJ whole genome shotgun (WGS) entry which is preliminary data.</text>
</comment>
<evidence type="ECO:0000256" key="2">
    <source>
        <dbReference type="SAM" id="Phobius"/>
    </source>
</evidence>
<dbReference type="EMBL" id="JANVFU010000006">
    <property type="protein sequence ID" value="KAJ3744850.1"/>
    <property type="molecule type" value="Genomic_DNA"/>
</dbReference>